<evidence type="ECO:0000259" key="6">
    <source>
        <dbReference type="Pfam" id="PF16656"/>
    </source>
</evidence>
<dbReference type="Gene3D" id="2.60.40.380">
    <property type="entry name" value="Purple acid phosphatase-like, N-terminal"/>
    <property type="match status" value="1"/>
</dbReference>
<feature type="domain" description="Calcineurin-like phosphoesterase" evidence="4">
    <location>
        <begin position="153"/>
        <end position="354"/>
    </location>
</feature>
<evidence type="ECO:0000313" key="8">
    <source>
        <dbReference type="WBParaSite" id="EEL_0000633601-mRNA-1"/>
    </source>
</evidence>
<dbReference type="InterPro" id="IPR025733">
    <property type="entry name" value="PAPs_C"/>
</dbReference>
<dbReference type="Gene3D" id="3.60.21.10">
    <property type="match status" value="1"/>
</dbReference>
<dbReference type="InterPro" id="IPR041792">
    <property type="entry name" value="MPP_PAP"/>
</dbReference>
<organism evidence="7 8">
    <name type="scientific">Elaeophora elaphi</name>
    <dbReference type="NCBI Taxonomy" id="1147741"/>
    <lineage>
        <taxon>Eukaryota</taxon>
        <taxon>Metazoa</taxon>
        <taxon>Ecdysozoa</taxon>
        <taxon>Nematoda</taxon>
        <taxon>Chromadorea</taxon>
        <taxon>Rhabditida</taxon>
        <taxon>Spirurina</taxon>
        <taxon>Spiruromorpha</taxon>
        <taxon>Filarioidea</taxon>
        <taxon>Onchocercidae</taxon>
        <taxon>Elaeophora</taxon>
    </lineage>
</organism>
<proteinExistence type="inferred from homology"/>
<reference evidence="8" key="1">
    <citation type="submission" date="2016-04" db="UniProtKB">
        <authorList>
            <consortium name="WormBaseParasite"/>
        </authorList>
    </citation>
    <scope>IDENTIFICATION</scope>
</reference>
<evidence type="ECO:0000256" key="1">
    <source>
        <dbReference type="ARBA" id="ARBA00022729"/>
    </source>
</evidence>
<comment type="catalytic activity">
    <reaction evidence="3">
        <text>a phosphate monoester + H2O = an alcohol + phosphate</text>
        <dbReference type="Rhea" id="RHEA:15017"/>
        <dbReference type="ChEBI" id="CHEBI:15377"/>
        <dbReference type="ChEBI" id="CHEBI:30879"/>
        <dbReference type="ChEBI" id="CHEBI:43474"/>
        <dbReference type="ChEBI" id="CHEBI:67140"/>
        <dbReference type="EC" id="3.1.3.2"/>
    </reaction>
</comment>
<dbReference type="STRING" id="1147741.A0A158Q835"/>
<dbReference type="GO" id="GO:0046872">
    <property type="term" value="F:metal ion binding"/>
    <property type="evidence" value="ECO:0007669"/>
    <property type="project" value="InterPro"/>
</dbReference>
<evidence type="ECO:0000313" key="7">
    <source>
        <dbReference type="Proteomes" id="UP000050640"/>
    </source>
</evidence>
<dbReference type="Pfam" id="PF00149">
    <property type="entry name" value="Metallophos"/>
    <property type="match status" value="1"/>
</dbReference>
<dbReference type="SUPFAM" id="SSF49363">
    <property type="entry name" value="Purple acid phosphatase, N-terminal domain"/>
    <property type="match status" value="1"/>
</dbReference>
<dbReference type="InterPro" id="IPR008963">
    <property type="entry name" value="Purple_acid_Pase-like_N"/>
</dbReference>
<evidence type="ECO:0000256" key="3">
    <source>
        <dbReference type="RuleBase" id="RU361203"/>
    </source>
</evidence>
<evidence type="ECO:0000259" key="5">
    <source>
        <dbReference type="Pfam" id="PF14008"/>
    </source>
</evidence>
<dbReference type="InterPro" id="IPR015914">
    <property type="entry name" value="PAPs_N"/>
</dbReference>
<dbReference type="InterPro" id="IPR004843">
    <property type="entry name" value="Calcineurin-like_PHP"/>
</dbReference>
<dbReference type="Pfam" id="PF14008">
    <property type="entry name" value="Metallophos_C"/>
    <property type="match status" value="1"/>
</dbReference>
<dbReference type="GO" id="GO:0003993">
    <property type="term" value="F:acid phosphatase activity"/>
    <property type="evidence" value="ECO:0007669"/>
    <property type="project" value="UniProtKB-EC"/>
</dbReference>
<feature type="signal peptide" evidence="3">
    <location>
        <begin position="1"/>
        <end position="23"/>
    </location>
</feature>
<dbReference type="PANTHER" id="PTHR45867">
    <property type="entry name" value="PURPLE ACID PHOSPHATASE"/>
    <property type="match status" value="1"/>
</dbReference>
<dbReference type="SUPFAM" id="SSF56300">
    <property type="entry name" value="Metallo-dependent phosphatases"/>
    <property type="match status" value="1"/>
</dbReference>
<dbReference type="PANTHER" id="PTHR45867:SF3">
    <property type="entry name" value="ACID PHOSPHATASE TYPE 7"/>
    <property type="match status" value="1"/>
</dbReference>
<keyword evidence="2" id="KW-0325">Glycoprotein</keyword>
<dbReference type="WBParaSite" id="EEL_0000633601-mRNA-1">
    <property type="protein sequence ID" value="EEL_0000633601-mRNA-1"/>
    <property type="gene ID" value="EEL_0000633601"/>
</dbReference>
<dbReference type="EC" id="3.1.3.2" evidence="3"/>
<keyword evidence="1 3" id="KW-0732">Signal</keyword>
<keyword evidence="3" id="KW-0378">Hydrolase</keyword>
<dbReference type="InterPro" id="IPR029052">
    <property type="entry name" value="Metallo-depent_PP-like"/>
</dbReference>
<comment type="similarity">
    <text evidence="3">Belongs to the metallophosphoesterase superfamily. Purple acid phosphatase family.</text>
</comment>
<dbReference type="Proteomes" id="UP000050640">
    <property type="component" value="Unplaced"/>
</dbReference>
<feature type="chain" id="PRO_5007360077" description="Purple acid phosphatase" evidence="3">
    <location>
        <begin position="24"/>
        <end position="466"/>
    </location>
</feature>
<feature type="domain" description="Purple acid phosphatase C-terminal" evidence="5">
    <location>
        <begin position="378"/>
        <end position="439"/>
    </location>
</feature>
<evidence type="ECO:0000256" key="2">
    <source>
        <dbReference type="ARBA" id="ARBA00023180"/>
    </source>
</evidence>
<keyword evidence="7" id="KW-1185">Reference proteome</keyword>
<protein>
    <recommendedName>
        <fullName evidence="3">Purple acid phosphatase</fullName>
        <ecNumber evidence="3">3.1.3.2</ecNumber>
    </recommendedName>
</protein>
<accession>A0A158Q835</accession>
<sequence>MLLTSTPLLLLPLLFSASQISCGRNSLGAFRAIDREIIASANQGPYYAQPEQIALSYGGNVSSMWITWLTYNDTFSSIVEYGVNGLQWSAKGNSSLFIDGGKQKSKRYIHRILLTDLIPGTVYQYHVGSEYGWSSIYRFKAMKQLTDHKYVYAVYGDLGVVNARSLGKIQQQAQRSLIDAVLHVGDMAYNLDTDEGQFGDQFGRQIEPIAAYVPYMMVVGNHEQAYNFSHYVSRYTMPNSEHNFFYSFDLGAAHFIGISTEFYYFTEYGSVQIANQWKWLIEDLERASANRDKYPWIITMGHRPMYCSNYDFDDCTKYESRVRLGIPGTHRYGFEKLFYTYGVDLEIWAHEHSYERMWPLYNRTVYNGTKEPYIDPPAPVHIISGSAGCQEYTDPFVSQPPPWSAFRSSNYGFGRLHIFNATHLYFEQVSAAKDETEDSFWLVKYKHGPYTAEHRKKLKQFGTFVP</sequence>
<dbReference type="Pfam" id="PF16656">
    <property type="entry name" value="Pur_ac_phosph_N"/>
    <property type="match status" value="1"/>
</dbReference>
<evidence type="ECO:0000259" key="4">
    <source>
        <dbReference type="Pfam" id="PF00149"/>
    </source>
</evidence>
<dbReference type="AlphaFoldDB" id="A0A158Q835"/>
<feature type="domain" description="Purple acid phosphatase N-terminal" evidence="6">
    <location>
        <begin position="50"/>
        <end position="140"/>
    </location>
</feature>
<dbReference type="CDD" id="cd00839">
    <property type="entry name" value="MPP_PAPs"/>
    <property type="match status" value="1"/>
</dbReference>
<name>A0A158Q835_9BILA</name>